<accession>A0A7E4VG76</accession>
<dbReference type="Proteomes" id="UP000492821">
    <property type="component" value="Unassembled WGS sequence"/>
</dbReference>
<evidence type="ECO:0000256" key="6">
    <source>
        <dbReference type="SAM" id="SignalP"/>
    </source>
</evidence>
<keyword evidence="1" id="KW-0489">Methyltransferase</keyword>
<evidence type="ECO:0000256" key="3">
    <source>
        <dbReference type="ARBA" id="ARBA00022691"/>
    </source>
</evidence>
<dbReference type="PROSITE" id="PS51682">
    <property type="entry name" value="SAM_OMT_I"/>
    <property type="match status" value="1"/>
</dbReference>
<dbReference type="WBParaSite" id="Pan_g20430.t1">
    <property type="protein sequence ID" value="Pan_g20430.t1"/>
    <property type="gene ID" value="Pan_g20430"/>
</dbReference>
<proteinExistence type="inferred from homology"/>
<dbReference type="Pfam" id="PF01596">
    <property type="entry name" value="Methyltransf_3"/>
    <property type="match status" value="1"/>
</dbReference>
<dbReference type="GO" id="GO:0032259">
    <property type="term" value="P:methylation"/>
    <property type="evidence" value="ECO:0007669"/>
    <property type="project" value="UniProtKB-KW"/>
</dbReference>
<evidence type="ECO:0000313" key="7">
    <source>
        <dbReference type="Proteomes" id="UP000492821"/>
    </source>
</evidence>
<dbReference type="Gene3D" id="3.40.50.150">
    <property type="entry name" value="Vaccinia Virus protein VP39"/>
    <property type="match status" value="1"/>
</dbReference>
<dbReference type="InterPro" id="IPR002935">
    <property type="entry name" value="SAM_O-MeTrfase"/>
</dbReference>
<reference evidence="7" key="1">
    <citation type="journal article" date="2013" name="Genetics">
        <title>The draft genome and transcriptome of Panagrellus redivivus are shaped by the harsh demands of a free-living lifestyle.</title>
        <authorList>
            <person name="Srinivasan J."/>
            <person name="Dillman A.R."/>
            <person name="Macchietto M.G."/>
            <person name="Heikkinen L."/>
            <person name="Lakso M."/>
            <person name="Fracchia K.M."/>
            <person name="Antoshechkin I."/>
            <person name="Mortazavi A."/>
            <person name="Wong G."/>
            <person name="Sternberg P.W."/>
        </authorList>
    </citation>
    <scope>NUCLEOTIDE SEQUENCE [LARGE SCALE GENOMIC DNA]</scope>
    <source>
        <strain evidence="7">MT8872</strain>
    </source>
</reference>
<dbReference type="PANTHER" id="PTHR10509:SF33">
    <property type="entry name" value="CATECHOL-O-METHYLTRANSFERASE FAMILY"/>
    <property type="match status" value="1"/>
</dbReference>
<keyword evidence="6" id="KW-0732">Signal</keyword>
<reference evidence="8" key="2">
    <citation type="submission" date="2020-10" db="UniProtKB">
        <authorList>
            <consortium name="WormBaseParasite"/>
        </authorList>
    </citation>
    <scope>IDENTIFICATION</scope>
</reference>
<keyword evidence="7" id="KW-1185">Reference proteome</keyword>
<dbReference type="InterPro" id="IPR029063">
    <property type="entry name" value="SAM-dependent_MTases_sf"/>
</dbReference>
<evidence type="ECO:0000256" key="2">
    <source>
        <dbReference type="ARBA" id="ARBA00022679"/>
    </source>
</evidence>
<dbReference type="AlphaFoldDB" id="A0A7E4VG76"/>
<dbReference type="PANTHER" id="PTHR10509">
    <property type="entry name" value="O-METHYLTRANSFERASE-RELATED"/>
    <property type="match status" value="1"/>
</dbReference>
<keyword evidence="3" id="KW-0949">S-adenosyl-L-methionine</keyword>
<dbReference type="InterPro" id="IPR050362">
    <property type="entry name" value="Cation-dep_OMT"/>
</dbReference>
<evidence type="ECO:0000313" key="8">
    <source>
        <dbReference type="WBParaSite" id="Pan_g20430.t1"/>
    </source>
</evidence>
<feature type="region of interest" description="Disordered" evidence="5">
    <location>
        <begin position="179"/>
        <end position="213"/>
    </location>
</feature>
<name>A0A7E4VG76_PANRE</name>
<protein>
    <submittedName>
        <fullName evidence="8">O-methyltransferase</fullName>
    </submittedName>
</protein>
<keyword evidence="2" id="KW-0808">Transferase</keyword>
<organism evidence="7 8">
    <name type="scientific">Panagrellus redivivus</name>
    <name type="common">Microworm</name>
    <dbReference type="NCBI Taxonomy" id="6233"/>
    <lineage>
        <taxon>Eukaryota</taxon>
        <taxon>Metazoa</taxon>
        <taxon>Ecdysozoa</taxon>
        <taxon>Nematoda</taxon>
        <taxon>Chromadorea</taxon>
        <taxon>Rhabditida</taxon>
        <taxon>Tylenchina</taxon>
        <taxon>Panagrolaimomorpha</taxon>
        <taxon>Panagrolaimoidea</taxon>
        <taxon>Panagrolaimidae</taxon>
        <taxon>Panagrellus</taxon>
    </lineage>
</organism>
<feature type="chain" id="PRO_5029001033" evidence="6">
    <location>
        <begin position="20"/>
        <end position="450"/>
    </location>
</feature>
<dbReference type="SUPFAM" id="SSF53335">
    <property type="entry name" value="S-adenosyl-L-methionine-dependent methyltransferases"/>
    <property type="match status" value="1"/>
</dbReference>
<sequence>MNVLAVLVGLLCLISLVACDVNDEVGTAPTEDLSRAKRGLLDLVSIGDFNWLHKFLEMVFGDLYTELVDSNPDRNVDSLPFPPTTTKNPFEAALKPWVKNITTARFNTKPQPTPMPHGNLPYPHVFTTPRPRRPIPATDSSILPFTTSPFTTAAVTSQFLERPYTGTASSTTNTLAKAGAAGAPAKMNPPPSFSASPTRPEPQHSAPRNCDTCQTDGSHCSVKIKSFDTTDPVYQYVYSHGTPMTDILDAVLRDTQTLSMPPPWTWKVTATPETVQLTTSLMNLYKPNRSLVIGVFTGLALIGVASVMDSRGIVIGLEYPENSHFWERVGMKHAQRAGIMNRIQVRSVEPVDKALTKLAAYEPNAFDFVFVNELQRGNCLDDYEHSVRLLRTSGLMIITDALEGGEVLSGPDVDPDIKVVQSMNSRIKNDPRVSASLLPYGGGTWVIVKN</sequence>
<feature type="signal peptide" evidence="6">
    <location>
        <begin position="1"/>
        <end position="19"/>
    </location>
</feature>
<comment type="similarity">
    <text evidence="4">Belongs to the class I-like SAM-binding methyltransferase superfamily. Cation-dependent O-methyltransferase family.</text>
</comment>
<evidence type="ECO:0000256" key="1">
    <source>
        <dbReference type="ARBA" id="ARBA00022603"/>
    </source>
</evidence>
<dbReference type="GO" id="GO:0008171">
    <property type="term" value="F:O-methyltransferase activity"/>
    <property type="evidence" value="ECO:0007669"/>
    <property type="project" value="InterPro"/>
</dbReference>
<dbReference type="GO" id="GO:0008757">
    <property type="term" value="F:S-adenosylmethionine-dependent methyltransferase activity"/>
    <property type="evidence" value="ECO:0007669"/>
    <property type="project" value="TreeGrafter"/>
</dbReference>
<evidence type="ECO:0000256" key="4">
    <source>
        <dbReference type="ARBA" id="ARBA00023453"/>
    </source>
</evidence>
<evidence type="ECO:0000256" key="5">
    <source>
        <dbReference type="SAM" id="MobiDB-lite"/>
    </source>
</evidence>